<dbReference type="InterPro" id="IPR000347">
    <property type="entry name" value="Metalthion_15p"/>
</dbReference>
<comment type="function">
    <text evidence="4">Metallothioneins have a high content of cysteine residues that bind various heavy metals.</text>
</comment>
<reference evidence="5 6" key="1">
    <citation type="journal article" date="2023" name="BMC Biotechnol.">
        <title>Vitis rotundifolia cv Carlos genome sequencing.</title>
        <authorList>
            <person name="Huff M."/>
            <person name="Hulse-Kemp A."/>
            <person name="Scheffler B."/>
            <person name="Youngblood R."/>
            <person name="Simpson S."/>
            <person name="Babiker E."/>
            <person name="Staton M."/>
        </authorList>
    </citation>
    <scope>NUCLEOTIDE SEQUENCE [LARGE SCALE GENOMIC DNA]</scope>
    <source>
        <tissue evidence="5">Leaf</tissue>
    </source>
</reference>
<dbReference type="Pfam" id="PF01439">
    <property type="entry name" value="Metallothio_2"/>
    <property type="match status" value="1"/>
</dbReference>
<dbReference type="Proteomes" id="UP001168098">
    <property type="component" value="Unassembled WGS sequence"/>
</dbReference>
<accession>A0AA39A585</accession>
<comment type="caution">
    <text evidence="5">The sequence shown here is derived from an EMBL/GenBank/DDBJ whole genome shotgun (WGS) entry which is preliminary data.</text>
</comment>
<dbReference type="EMBL" id="JARBHA010000005">
    <property type="protein sequence ID" value="KAJ9700692.1"/>
    <property type="molecule type" value="Genomic_DNA"/>
</dbReference>
<keyword evidence="2 4" id="KW-0479">Metal-binding</keyword>
<name>A0AA39A585_VITRO</name>
<keyword evidence="3 4" id="KW-0480">Metal-thiolate cluster</keyword>
<comment type="similarity">
    <text evidence="1 4">Belongs to the metallothionein superfamily. Type 15 family.</text>
</comment>
<evidence type="ECO:0000313" key="5">
    <source>
        <dbReference type="EMBL" id="KAJ9700692.1"/>
    </source>
</evidence>
<evidence type="ECO:0000256" key="2">
    <source>
        <dbReference type="ARBA" id="ARBA00022723"/>
    </source>
</evidence>
<dbReference type="GO" id="GO:0046872">
    <property type="term" value="F:metal ion binding"/>
    <property type="evidence" value="ECO:0007669"/>
    <property type="project" value="UniProtKB-UniRule"/>
</dbReference>
<evidence type="ECO:0000256" key="4">
    <source>
        <dbReference type="RuleBase" id="RU369052"/>
    </source>
</evidence>
<gene>
    <name evidence="5" type="ORF">PVL29_006152</name>
</gene>
<proteinExistence type="inferred from homology"/>
<sequence>MSGCGGDCDCGSGCKCGRGYGGCGCKMYRDMSFSEGSTTTETIIAGTLRDLRWAWEQRTDASAETTASVIPALANETTREETTLEEGIDNSMCVLCVQDCEFEAMHESMTTPGSTPT</sequence>
<keyword evidence="6" id="KW-1185">Reference proteome</keyword>
<evidence type="ECO:0000313" key="6">
    <source>
        <dbReference type="Proteomes" id="UP001168098"/>
    </source>
</evidence>
<evidence type="ECO:0000256" key="3">
    <source>
        <dbReference type="ARBA" id="ARBA00022851"/>
    </source>
</evidence>
<protein>
    <recommendedName>
        <fullName evidence="4">Metallothionein-like protein</fullName>
    </recommendedName>
</protein>
<evidence type="ECO:0000256" key="1">
    <source>
        <dbReference type="ARBA" id="ARBA00005802"/>
    </source>
</evidence>
<organism evidence="5 6">
    <name type="scientific">Vitis rotundifolia</name>
    <name type="common">Muscadine grape</name>
    <dbReference type="NCBI Taxonomy" id="103349"/>
    <lineage>
        <taxon>Eukaryota</taxon>
        <taxon>Viridiplantae</taxon>
        <taxon>Streptophyta</taxon>
        <taxon>Embryophyta</taxon>
        <taxon>Tracheophyta</taxon>
        <taxon>Spermatophyta</taxon>
        <taxon>Magnoliopsida</taxon>
        <taxon>eudicotyledons</taxon>
        <taxon>Gunneridae</taxon>
        <taxon>Pentapetalae</taxon>
        <taxon>rosids</taxon>
        <taxon>Vitales</taxon>
        <taxon>Vitaceae</taxon>
        <taxon>Viteae</taxon>
        <taxon>Vitis</taxon>
    </lineage>
</organism>
<dbReference type="AlphaFoldDB" id="A0AA39A585"/>